<dbReference type="VEuPathDB" id="VectorBase:LOC119176946"/>
<dbReference type="InterPro" id="IPR051560">
    <property type="entry name" value="MAM_domain-containing"/>
</dbReference>
<dbReference type="SUPFAM" id="SSF49899">
    <property type="entry name" value="Concanavalin A-like lectins/glucanases"/>
    <property type="match status" value="4"/>
</dbReference>
<protein>
    <submittedName>
        <fullName evidence="7">Putative thyroid hormone-induced protein b</fullName>
    </submittedName>
</protein>
<dbReference type="AlphaFoldDB" id="A0A6M2CH59"/>
<feature type="disulfide bond" evidence="3">
    <location>
        <begin position="854"/>
        <end position="869"/>
    </location>
</feature>
<dbReference type="InterPro" id="IPR000742">
    <property type="entry name" value="EGF"/>
</dbReference>
<dbReference type="OrthoDB" id="6512940at2759"/>
<keyword evidence="4" id="KW-0812">Transmembrane</keyword>
<dbReference type="Gene3D" id="4.10.400.10">
    <property type="entry name" value="Low-density Lipoprotein Receptor"/>
    <property type="match status" value="2"/>
</dbReference>
<keyword evidence="1 2" id="KW-1015">Disulfide bond</keyword>
<dbReference type="CDD" id="cd00112">
    <property type="entry name" value="LDLa"/>
    <property type="match status" value="2"/>
</dbReference>
<keyword evidence="4" id="KW-0472">Membrane</keyword>
<evidence type="ECO:0000256" key="2">
    <source>
        <dbReference type="PROSITE-ProRule" id="PRU00076"/>
    </source>
</evidence>
<feature type="domain" description="MAM" evidence="6">
    <location>
        <begin position="257"/>
        <end position="417"/>
    </location>
</feature>
<proteinExistence type="predicted"/>
<dbReference type="Gene3D" id="2.10.25.10">
    <property type="entry name" value="Laminin"/>
    <property type="match status" value="1"/>
</dbReference>
<dbReference type="PANTHER" id="PTHR23282:SF101">
    <property type="entry name" value="MAM DOMAIN-CONTAINING PROTEIN"/>
    <property type="match status" value="1"/>
</dbReference>
<reference evidence="7" key="1">
    <citation type="submission" date="2019-09" db="EMBL/GenBank/DDBJ databases">
        <title>Organ-specific transcriptomic study of the physiology of the cattle tick, Rhipicephalus microplus.</title>
        <authorList>
            <person name="Tirloni L."/>
            <person name="Braz G."/>
            <person name="Gandara A.C.P."/>
            <person name="Sabadin G.A."/>
            <person name="da Silva R.M."/>
            <person name="Guizzo M.G."/>
            <person name="Machado J.A."/>
            <person name="Costa E.P."/>
            <person name="Gomes H.F."/>
            <person name="Moraes J."/>
            <person name="Mota M.B.S."/>
            <person name="Mesquita R.D."/>
            <person name="Alvarenga P.H."/>
            <person name="Alves F."/>
            <person name="Seixas A."/>
            <person name="da Fonseca R.N."/>
            <person name="Fogaca A."/>
            <person name="Logullo C."/>
            <person name="Tanaka A."/>
            <person name="Daffre S."/>
            <person name="Termignoni C."/>
            <person name="Vaz I.S.Jr."/>
            <person name="Oliveira P.L."/>
            <person name="Ribeiro J.M."/>
        </authorList>
    </citation>
    <scope>NUCLEOTIDE SEQUENCE</scope>
    <source>
        <strain evidence="7">Porto Alegre</strain>
    </source>
</reference>
<keyword evidence="4" id="KW-1133">Transmembrane helix</keyword>
<dbReference type="PANTHER" id="PTHR23282">
    <property type="entry name" value="APICAL ENDOSOMAL GLYCOPROTEIN PRECURSOR"/>
    <property type="match status" value="1"/>
</dbReference>
<dbReference type="SMART" id="SM00192">
    <property type="entry name" value="LDLa"/>
    <property type="match status" value="2"/>
</dbReference>
<dbReference type="PROSITE" id="PS50068">
    <property type="entry name" value="LDLRA_2"/>
    <property type="match status" value="2"/>
</dbReference>
<accession>A0A6M2CH59</accession>
<evidence type="ECO:0000256" key="3">
    <source>
        <dbReference type="PROSITE-ProRule" id="PRU00124"/>
    </source>
</evidence>
<dbReference type="GO" id="GO:0016020">
    <property type="term" value="C:membrane"/>
    <property type="evidence" value="ECO:0007669"/>
    <property type="project" value="InterPro"/>
</dbReference>
<dbReference type="SMART" id="SM00137">
    <property type="entry name" value="MAM"/>
    <property type="match status" value="3"/>
</dbReference>
<dbReference type="Pfam" id="PF00629">
    <property type="entry name" value="MAM"/>
    <property type="match status" value="4"/>
</dbReference>
<dbReference type="PROSITE" id="PS01186">
    <property type="entry name" value="EGF_2"/>
    <property type="match status" value="1"/>
</dbReference>
<dbReference type="InterPro" id="IPR013320">
    <property type="entry name" value="ConA-like_dom_sf"/>
</dbReference>
<feature type="domain" description="MAM" evidence="6">
    <location>
        <begin position="419"/>
        <end position="578"/>
    </location>
</feature>
<dbReference type="SUPFAM" id="SSF57196">
    <property type="entry name" value="EGF/Laminin"/>
    <property type="match status" value="1"/>
</dbReference>
<keyword evidence="2" id="KW-0245">EGF-like domain</keyword>
<organism evidence="7">
    <name type="scientific">Rhipicephalus microplus</name>
    <name type="common">Cattle tick</name>
    <name type="synonym">Boophilus microplus</name>
    <dbReference type="NCBI Taxonomy" id="6941"/>
    <lineage>
        <taxon>Eukaryota</taxon>
        <taxon>Metazoa</taxon>
        <taxon>Ecdysozoa</taxon>
        <taxon>Arthropoda</taxon>
        <taxon>Chelicerata</taxon>
        <taxon>Arachnida</taxon>
        <taxon>Acari</taxon>
        <taxon>Parasitiformes</taxon>
        <taxon>Ixodida</taxon>
        <taxon>Ixodoidea</taxon>
        <taxon>Ixodidae</taxon>
        <taxon>Rhipicephalinae</taxon>
        <taxon>Rhipicephalus</taxon>
        <taxon>Boophilus</taxon>
    </lineage>
</organism>
<feature type="domain" description="MAM" evidence="6">
    <location>
        <begin position="76"/>
        <end position="261"/>
    </location>
</feature>
<name>A0A6M2CH59_RHIMP</name>
<evidence type="ECO:0000256" key="4">
    <source>
        <dbReference type="SAM" id="Phobius"/>
    </source>
</evidence>
<dbReference type="CDD" id="cd06263">
    <property type="entry name" value="MAM"/>
    <property type="match status" value="1"/>
</dbReference>
<feature type="domain" description="EGF-like" evidence="5">
    <location>
        <begin position="870"/>
        <end position="906"/>
    </location>
</feature>
<dbReference type="PRINTS" id="PR00261">
    <property type="entry name" value="LDLRECEPTOR"/>
</dbReference>
<dbReference type="InterPro" id="IPR002172">
    <property type="entry name" value="LDrepeatLR_classA_rpt"/>
</dbReference>
<dbReference type="InterPro" id="IPR000998">
    <property type="entry name" value="MAM_dom"/>
</dbReference>
<dbReference type="EMBL" id="GHWJ01000406">
    <property type="protein sequence ID" value="NOV33143.1"/>
    <property type="molecule type" value="Transcribed_RNA"/>
</dbReference>
<dbReference type="Gene3D" id="2.60.120.200">
    <property type="match status" value="5"/>
</dbReference>
<dbReference type="PROSITE" id="PS50060">
    <property type="entry name" value="MAM_2"/>
    <property type="match status" value="5"/>
</dbReference>
<feature type="transmembrane region" description="Helical" evidence="4">
    <location>
        <begin position="926"/>
        <end position="948"/>
    </location>
</feature>
<feature type="disulfide bond" evidence="2">
    <location>
        <begin position="896"/>
        <end position="905"/>
    </location>
</feature>
<feature type="domain" description="MAM" evidence="6">
    <location>
        <begin position="1"/>
        <end position="80"/>
    </location>
</feature>
<dbReference type="PROSITE" id="PS01209">
    <property type="entry name" value="LDLRA_1"/>
    <property type="match status" value="1"/>
</dbReference>
<comment type="caution">
    <text evidence="2">Lacks conserved residue(s) required for the propagation of feature annotation.</text>
</comment>
<evidence type="ECO:0000256" key="1">
    <source>
        <dbReference type="ARBA" id="ARBA00023157"/>
    </source>
</evidence>
<dbReference type="PROSITE" id="PS00022">
    <property type="entry name" value="EGF_1"/>
    <property type="match status" value="1"/>
</dbReference>
<feature type="domain" description="MAM" evidence="6">
    <location>
        <begin position="580"/>
        <end position="660"/>
    </location>
</feature>
<dbReference type="InterPro" id="IPR036055">
    <property type="entry name" value="LDL_receptor-like_sf"/>
</dbReference>
<evidence type="ECO:0000259" key="6">
    <source>
        <dbReference type="PROSITE" id="PS50060"/>
    </source>
</evidence>
<evidence type="ECO:0000259" key="5">
    <source>
        <dbReference type="PROSITE" id="PS50026"/>
    </source>
</evidence>
<dbReference type="Pfam" id="PF00057">
    <property type="entry name" value="Ldl_recept_a"/>
    <property type="match status" value="2"/>
</dbReference>
<feature type="disulfide bond" evidence="2">
    <location>
        <begin position="877"/>
        <end position="894"/>
    </location>
</feature>
<evidence type="ECO:0000313" key="7">
    <source>
        <dbReference type="EMBL" id="NOV33143.1"/>
    </source>
</evidence>
<sequence length="1011" mass="110152">MLNIYLVDKAGSPLAKIWTLPNTTDPRTWSLARAEIPKQSMDFKVVIEGKRELSNVNSVIALDDVLLDLALPSHVAECDFDQDLCGYVSRSDSDFRWLVGTGRVFKRQPRSPDYNIVTSGVGNPGRFAYVDTTVPANNSVTPTATLRSAYFSSKGNETVAVRYFRNGTGLRSFKVYQLVVNSGAKGTIRHLLADLSPGEQWQRVELQLQHKADQSQLEFTLTGSSNQGEGVVAIARISVAASAKGGPDTPKERIPDLACSFDNGSYCLWKPDTNPKGRPQWELSDPASGQPTFPLFDHSTKSSSGRFIFSRYTGSAASVNRIKSLPLPLQLSTSSLCFSFWYFMLTDHNSSISVTLAPSSSPSWLERGARMTAWTPALVNVAGSAAQGGNQIVVETSIYDGLIAADDFSMAHGDCPTPSLCTFEGSVDCGHTRDISNVREWTVHQGSELAVTDHTLRSTFGHFLYLNTTSVRQSRNSIARIHLPVRSATPNACLTFWWRAHGDQSELSVYRFIHAQGLGNALLSLETEESVWWNGRSVNITSDMPWQVVFEARILDFYSTESGILLDDVEIEEGTCPDQHACTFEGATCLAWENSHDPFASGWWHHERAGLSVFLSDHTTGTPEGHYLRFSADAPGQFAVVTATGGSGDARCATFWYLLSDDLHGLILLAGPTYFNESTHGQWRSARFSLTNNYRSIIAISGTNPKAFALIDDLLVSEDDCTTKGDISTVTTPTSAVIGTAGATTGFGTTLFSTSTKAVSLTPTRVTGGEEKTLPMAPSTLSTTSVPTTSAPTCGKGMFSCLDGKHCVPALLLCDGVRDCPNGADEVCGDREYCTGAQYFCRKTSTCIDASKLCDGHEDCSDGSDEVICDECPAYFCRNEGNCSLHSMSGAPECTCTVGFQGTRCQRKLIRDPPADFIVAGPSGGWAYGAPILVLVILALTATVIIYVRRRRSNEACREMEQSRTVSVENPIYGLDFGQVAMRKQPTQPRDSWLSRTFRFPRSSRMSTSDC</sequence>
<dbReference type="InterPro" id="IPR023415">
    <property type="entry name" value="LDLR_class-A_CS"/>
</dbReference>
<dbReference type="PROSITE" id="PS50026">
    <property type="entry name" value="EGF_3"/>
    <property type="match status" value="1"/>
</dbReference>
<dbReference type="SUPFAM" id="SSF57424">
    <property type="entry name" value="LDL receptor-like module"/>
    <property type="match status" value="2"/>
</dbReference>